<keyword evidence="6" id="KW-0997">Cell inner membrane</keyword>
<comment type="subcellular location">
    <subcellularLocation>
        <location evidence="1">Cell inner membrane</location>
        <topology evidence="1">Single-pass membrane protein</topology>
    </subcellularLocation>
</comment>
<evidence type="ECO:0000259" key="11">
    <source>
        <dbReference type="Pfam" id="PF08334"/>
    </source>
</evidence>
<evidence type="ECO:0000256" key="8">
    <source>
        <dbReference type="ARBA" id="ARBA00022989"/>
    </source>
</evidence>
<evidence type="ECO:0000313" key="13">
    <source>
        <dbReference type="Proteomes" id="UP000248795"/>
    </source>
</evidence>
<dbReference type="AlphaFoldDB" id="A0A2W2B5T5"/>
<dbReference type="RefSeq" id="WP_111199878.1">
    <property type="nucleotide sequence ID" value="NZ_QKVK01000009.1"/>
</dbReference>
<dbReference type="InterPro" id="IPR000983">
    <property type="entry name" value="Bac_GSPG_pilin"/>
</dbReference>
<dbReference type="GO" id="GO:0015627">
    <property type="term" value="C:type II protein secretion system complex"/>
    <property type="evidence" value="ECO:0007669"/>
    <property type="project" value="InterPro"/>
</dbReference>
<dbReference type="SUPFAM" id="SSF54523">
    <property type="entry name" value="Pili subunits"/>
    <property type="match status" value="1"/>
</dbReference>
<keyword evidence="5" id="KW-0488">Methylation</keyword>
<proteinExistence type="inferred from homology"/>
<evidence type="ECO:0000256" key="7">
    <source>
        <dbReference type="ARBA" id="ARBA00022692"/>
    </source>
</evidence>
<dbReference type="Gene3D" id="3.30.700.10">
    <property type="entry name" value="Glycoprotein, Type 4 Pilin"/>
    <property type="match status" value="1"/>
</dbReference>
<gene>
    <name evidence="12" type="primary">gspG</name>
    <name evidence="12" type="ORF">DK847_17760</name>
</gene>
<dbReference type="Pfam" id="PF08334">
    <property type="entry name" value="T2SSG"/>
    <property type="match status" value="1"/>
</dbReference>
<evidence type="ECO:0000256" key="4">
    <source>
        <dbReference type="ARBA" id="ARBA00022475"/>
    </source>
</evidence>
<dbReference type="PANTHER" id="PTHR30093">
    <property type="entry name" value="GENERAL SECRETION PATHWAY PROTEIN G"/>
    <property type="match status" value="1"/>
</dbReference>
<feature type="transmembrane region" description="Helical" evidence="10">
    <location>
        <begin position="21"/>
        <end position="43"/>
    </location>
</feature>
<dbReference type="NCBIfam" id="TIGR01710">
    <property type="entry name" value="typeII_sec_gspG"/>
    <property type="match status" value="1"/>
</dbReference>
<feature type="domain" description="Type II secretion system protein GspG C-terminal" evidence="11">
    <location>
        <begin position="45"/>
        <end position="151"/>
    </location>
</feature>
<keyword evidence="4" id="KW-1003">Cell membrane</keyword>
<organism evidence="12 13">
    <name type="scientific">Aestuariivirga litoralis</name>
    <dbReference type="NCBI Taxonomy" id="2650924"/>
    <lineage>
        <taxon>Bacteria</taxon>
        <taxon>Pseudomonadati</taxon>
        <taxon>Pseudomonadota</taxon>
        <taxon>Alphaproteobacteria</taxon>
        <taxon>Hyphomicrobiales</taxon>
        <taxon>Aestuariivirgaceae</taxon>
        <taxon>Aestuariivirga</taxon>
    </lineage>
</organism>
<dbReference type="InterPro" id="IPR013545">
    <property type="entry name" value="T2SS_protein-GspG_C"/>
</dbReference>
<dbReference type="PRINTS" id="PR00813">
    <property type="entry name" value="BCTERIALGSPG"/>
</dbReference>
<comment type="similarity">
    <text evidence="2">Belongs to the GSP G family.</text>
</comment>
<name>A0A2W2B5T5_9HYPH</name>
<evidence type="ECO:0000256" key="9">
    <source>
        <dbReference type="ARBA" id="ARBA00023136"/>
    </source>
</evidence>
<evidence type="ECO:0000256" key="5">
    <source>
        <dbReference type="ARBA" id="ARBA00022481"/>
    </source>
</evidence>
<keyword evidence="7 10" id="KW-0812">Transmembrane</keyword>
<evidence type="ECO:0000256" key="6">
    <source>
        <dbReference type="ARBA" id="ARBA00022519"/>
    </source>
</evidence>
<dbReference type="Pfam" id="PF07963">
    <property type="entry name" value="N_methyl"/>
    <property type="match status" value="1"/>
</dbReference>
<dbReference type="InterPro" id="IPR010054">
    <property type="entry name" value="Type2_sec_GspG"/>
</dbReference>
<dbReference type="EMBL" id="QKVK01000009">
    <property type="protein sequence ID" value="PZF75684.1"/>
    <property type="molecule type" value="Genomic_DNA"/>
</dbReference>
<evidence type="ECO:0000256" key="10">
    <source>
        <dbReference type="SAM" id="Phobius"/>
    </source>
</evidence>
<protein>
    <recommendedName>
        <fullName evidence="3">Type II secretion system core protein G</fullName>
    </recommendedName>
</protein>
<dbReference type="NCBIfam" id="TIGR02532">
    <property type="entry name" value="IV_pilin_GFxxxE"/>
    <property type="match status" value="1"/>
</dbReference>
<reference evidence="13" key="1">
    <citation type="submission" date="2018-06" db="EMBL/GenBank/DDBJ databases">
        <title>Aestuariibacter litoralis strain KCTC 52945T.</title>
        <authorList>
            <person name="Li X."/>
            <person name="Salam N."/>
            <person name="Li J.-L."/>
            <person name="Chen Y.-M."/>
            <person name="Yang Z.-W."/>
            <person name="Zhang L.-Y."/>
            <person name="Han M.-X."/>
            <person name="Xiao M."/>
            <person name="Li W.-J."/>
        </authorList>
    </citation>
    <scope>NUCLEOTIDE SEQUENCE [LARGE SCALE GENOMIC DNA]</scope>
    <source>
        <strain evidence="13">KCTC 52945</strain>
    </source>
</reference>
<sequence length="151" mass="16249">MISSAIRKQLRSQSRRRRGERGFTLVELLVVLVILVLLASIIGPRVIGYLGSSRAKTAHIQIESLVTAMELFHIDVGRYPTSTEGLSALVKSPGNIAGWNGPYLAKGDVPKDPWGRPYLYQAGQNGGSFQIRSLGADGKEGGADENADVSN</sequence>
<dbReference type="InterPro" id="IPR012902">
    <property type="entry name" value="N_methyl_site"/>
</dbReference>
<comment type="caution">
    <text evidence="12">The sequence shown here is derived from an EMBL/GenBank/DDBJ whole genome shotgun (WGS) entry which is preliminary data.</text>
</comment>
<accession>A0A2W2B5T5</accession>
<dbReference type="PROSITE" id="PS00409">
    <property type="entry name" value="PROKAR_NTER_METHYL"/>
    <property type="match status" value="1"/>
</dbReference>
<dbReference type="InterPro" id="IPR045584">
    <property type="entry name" value="Pilin-like"/>
</dbReference>
<evidence type="ECO:0000256" key="3">
    <source>
        <dbReference type="ARBA" id="ARBA00020042"/>
    </source>
</evidence>
<evidence type="ECO:0000256" key="1">
    <source>
        <dbReference type="ARBA" id="ARBA00004377"/>
    </source>
</evidence>
<evidence type="ECO:0000256" key="2">
    <source>
        <dbReference type="ARBA" id="ARBA00009984"/>
    </source>
</evidence>
<keyword evidence="8 10" id="KW-1133">Transmembrane helix</keyword>
<dbReference type="GO" id="GO:0015628">
    <property type="term" value="P:protein secretion by the type II secretion system"/>
    <property type="evidence" value="ECO:0007669"/>
    <property type="project" value="InterPro"/>
</dbReference>
<dbReference type="Proteomes" id="UP000248795">
    <property type="component" value="Unassembled WGS sequence"/>
</dbReference>
<evidence type="ECO:0000313" key="12">
    <source>
        <dbReference type="EMBL" id="PZF75684.1"/>
    </source>
</evidence>
<dbReference type="PANTHER" id="PTHR30093:SF45">
    <property type="entry name" value="TYPE II SECRETION SYSTEM CORE PROTEIN G"/>
    <property type="match status" value="1"/>
</dbReference>
<dbReference type="GO" id="GO:0005886">
    <property type="term" value="C:plasma membrane"/>
    <property type="evidence" value="ECO:0007669"/>
    <property type="project" value="UniProtKB-SubCell"/>
</dbReference>
<keyword evidence="9 10" id="KW-0472">Membrane</keyword>
<keyword evidence="13" id="KW-1185">Reference proteome</keyword>